<evidence type="ECO:0000256" key="1">
    <source>
        <dbReference type="SAM" id="MobiDB-lite"/>
    </source>
</evidence>
<reference evidence="2" key="1">
    <citation type="submission" date="2022-10" db="EMBL/GenBank/DDBJ databases">
        <title>Comparative genomic analysis of Cohnella hashimotonis sp. nov., isolated from the International Space Station.</title>
        <authorList>
            <person name="Simpson A."/>
            <person name="Venkateswaran K."/>
        </authorList>
    </citation>
    <scope>NUCLEOTIDE SEQUENCE</scope>
    <source>
        <strain evidence="2">DSM 28161</strain>
    </source>
</reference>
<keyword evidence="3" id="KW-1185">Reference proteome</keyword>
<gene>
    <name evidence="2" type="ORF">OMP40_20870</name>
</gene>
<comment type="caution">
    <text evidence="2">The sequence shown here is derived from an EMBL/GenBank/DDBJ whole genome shotgun (WGS) entry which is preliminary data.</text>
</comment>
<dbReference type="RefSeq" id="WP_277534234.1">
    <property type="nucleotide sequence ID" value="NZ_JAPDIA010000007.1"/>
</dbReference>
<evidence type="ECO:0000313" key="3">
    <source>
        <dbReference type="Proteomes" id="UP001153404"/>
    </source>
</evidence>
<accession>A0A9X4KVM8</accession>
<sequence length="262" mass="29838">MRASCSGGAWLKLDEALSGPGREMYEAIDPVLWEGVRMEDGGIYGVPTNKELAVRMQWMYPESLVRKYGIDIARYDTLESLAPLLEMISDKEPGYQPMELDKDSQNFFALDGYEYITDKPLPLMVRSLEPEAPVVGIFETKEARRVLDTLRSYYLKGYINEDAALREGQNLKRGGPGILEARRRRSARGEQLEQGSRLRGRRPSRVAAPDHDRIRSRRDHGGQRQFRASRRERQVSESAQHGSRAAQSVQLRHRGRALHAGR</sequence>
<dbReference type="Gene3D" id="3.40.190.10">
    <property type="entry name" value="Periplasmic binding protein-like II"/>
    <property type="match status" value="1"/>
</dbReference>
<dbReference type="AlphaFoldDB" id="A0A9X4KVM8"/>
<feature type="region of interest" description="Disordered" evidence="1">
    <location>
        <begin position="169"/>
        <end position="262"/>
    </location>
</feature>
<feature type="compositionally biased region" description="Basic residues" evidence="1">
    <location>
        <begin position="251"/>
        <end position="262"/>
    </location>
</feature>
<proteinExistence type="predicted"/>
<feature type="compositionally biased region" description="Polar residues" evidence="1">
    <location>
        <begin position="236"/>
        <end position="250"/>
    </location>
</feature>
<protein>
    <submittedName>
        <fullName evidence="2">Uncharacterized protein</fullName>
    </submittedName>
</protein>
<organism evidence="2 3">
    <name type="scientific">Cohnella rhizosphaerae</name>
    <dbReference type="NCBI Taxonomy" id="1457232"/>
    <lineage>
        <taxon>Bacteria</taxon>
        <taxon>Bacillati</taxon>
        <taxon>Bacillota</taxon>
        <taxon>Bacilli</taxon>
        <taxon>Bacillales</taxon>
        <taxon>Paenibacillaceae</taxon>
        <taxon>Cohnella</taxon>
    </lineage>
</organism>
<dbReference type="EMBL" id="JAPDIA010000007">
    <property type="protein sequence ID" value="MDG0811548.1"/>
    <property type="molecule type" value="Genomic_DNA"/>
</dbReference>
<evidence type="ECO:0000313" key="2">
    <source>
        <dbReference type="EMBL" id="MDG0811548.1"/>
    </source>
</evidence>
<dbReference type="Proteomes" id="UP001153404">
    <property type="component" value="Unassembled WGS sequence"/>
</dbReference>
<dbReference type="SUPFAM" id="SSF53850">
    <property type="entry name" value="Periplasmic binding protein-like II"/>
    <property type="match status" value="1"/>
</dbReference>
<name>A0A9X4KVM8_9BACL</name>